<sequence length="127" mass="13915">MAFGVKVKTVKTSNKYTIESFYEAIKDKKFTAGEPSLTKHGLVYVITFPALDSRNQVWIMRTGFGQESNKFQVQKQEQAGMGNMMSNAALDGLTKGWAGVGKVFGSNAKECEKLVEVTAQELNALGL</sequence>
<evidence type="ECO:0000313" key="1">
    <source>
        <dbReference type="EMBL" id="MBK6088880.1"/>
    </source>
</evidence>
<dbReference type="Proteomes" id="UP000633365">
    <property type="component" value="Unassembled WGS sequence"/>
</dbReference>
<evidence type="ECO:0000313" key="2">
    <source>
        <dbReference type="Proteomes" id="UP000633365"/>
    </source>
</evidence>
<protein>
    <submittedName>
        <fullName evidence="1">Uncharacterized protein</fullName>
    </submittedName>
</protein>
<keyword evidence="2" id="KW-1185">Reference proteome</keyword>
<dbReference type="RefSeq" id="WP_186833905.1">
    <property type="nucleotide sequence ID" value="NZ_JAEQMG010000095.1"/>
</dbReference>
<dbReference type="AlphaFoldDB" id="A0A934WS27"/>
<proteinExistence type="predicted"/>
<comment type="caution">
    <text evidence="1">The sequence shown here is derived from an EMBL/GenBank/DDBJ whole genome shotgun (WGS) entry which is preliminary data.</text>
</comment>
<gene>
    <name evidence="1" type="ORF">JKK62_09520</name>
</gene>
<name>A0A934WS27_9FIRM</name>
<accession>A0A934WS27</accession>
<organism evidence="1 2">
    <name type="scientific">Ruminococcus difficilis</name>
    <dbReference type="NCBI Taxonomy" id="2763069"/>
    <lineage>
        <taxon>Bacteria</taxon>
        <taxon>Bacillati</taxon>
        <taxon>Bacillota</taxon>
        <taxon>Clostridia</taxon>
        <taxon>Eubacteriales</taxon>
        <taxon>Oscillospiraceae</taxon>
        <taxon>Ruminococcus</taxon>
    </lineage>
</organism>
<dbReference type="EMBL" id="JAEQMG010000095">
    <property type="protein sequence ID" value="MBK6088880.1"/>
    <property type="molecule type" value="Genomic_DNA"/>
</dbReference>
<reference evidence="1" key="1">
    <citation type="submission" date="2021-01" db="EMBL/GenBank/DDBJ databases">
        <title>Genome public.</title>
        <authorList>
            <person name="Liu C."/>
            <person name="Sun Q."/>
        </authorList>
    </citation>
    <scope>NUCLEOTIDE SEQUENCE</scope>
    <source>
        <strain evidence="1">M6</strain>
    </source>
</reference>